<accession>A0AA37UEB7</accession>
<dbReference type="RefSeq" id="WP_284232120.1">
    <property type="nucleotide sequence ID" value="NZ_BSUL01000001.1"/>
</dbReference>
<name>A0AA37UEB7_9MICO</name>
<dbReference type="Proteomes" id="UP001157160">
    <property type="component" value="Unassembled WGS sequence"/>
</dbReference>
<sequence>MNTTIPTVHEMPRELAIAVDHVSTYQMSDGPQAGMTVVEALDEHRVVLARSIVAAPGAREDIADMTLARSPLERCAAWAIEPIGRGKRSAAMVIPRPSDSRGTLESIRDRHDISA</sequence>
<proteinExistence type="predicted"/>
<dbReference type="AlphaFoldDB" id="A0AA37UEB7"/>
<feature type="compositionally biased region" description="Basic and acidic residues" evidence="1">
    <location>
        <begin position="106"/>
        <end position="115"/>
    </location>
</feature>
<evidence type="ECO:0000256" key="1">
    <source>
        <dbReference type="SAM" id="MobiDB-lite"/>
    </source>
</evidence>
<gene>
    <name evidence="2" type="ORF">GCM10025874_19570</name>
</gene>
<evidence type="ECO:0000313" key="2">
    <source>
        <dbReference type="EMBL" id="GMA28704.1"/>
    </source>
</evidence>
<keyword evidence="3" id="KW-1185">Reference proteome</keyword>
<organism evidence="2 3">
    <name type="scientific">Arenivirga flava</name>
    <dbReference type="NCBI Taxonomy" id="1930060"/>
    <lineage>
        <taxon>Bacteria</taxon>
        <taxon>Bacillati</taxon>
        <taxon>Actinomycetota</taxon>
        <taxon>Actinomycetes</taxon>
        <taxon>Micrococcales</taxon>
        <taxon>Microbacteriaceae</taxon>
        <taxon>Arenivirga</taxon>
    </lineage>
</organism>
<dbReference type="EMBL" id="BSUL01000001">
    <property type="protein sequence ID" value="GMA28704.1"/>
    <property type="molecule type" value="Genomic_DNA"/>
</dbReference>
<feature type="region of interest" description="Disordered" evidence="1">
    <location>
        <begin position="95"/>
        <end position="115"/>
    </location>
</feature>
<comment type="caution">
    <text evidence="2">The sequence shown here is derived from an EMBL/GenBank/DDBJ whole genome shotgun (WGS) entry which is preliminary data.</text>
</comment>
<evidence type="ECO:0000313" key="3">
    <source>
        <dbReference type="Proteomes" id="UP001157160"/>
    </source>
</evidence>
<protein>
    <submittedName>
        <fullName evidence="2">Uncharacterized protein</fullName>
    </submittedName>
</protein>
<reference evidence="2 3" key="1">
    <citation type="journal article" date="2014" name="Int. J. Syst. Evol. Microbiol.">
        <title>Complete genome sequence of Corynebacterium casei LMG S-19264T (=DSM 44701T), isolated from a smear-ripened cheese.</title>
        <authorList>
            <consortium name="US DOE Joint Genome Institute (JGI-PGF)"/>
            <person name="Walter F."/>
            <person name="Albersmeier A."/>
            <person name="Kalinowski J."/>
            <person name="Ruckert C."/>
        </authorList>
    </citation>
    <scope>NUCLEOTIDE SEQUENCE [LARGE SCALE GENOMIC DNA]</scope>
    <source>
        <strain evidence="2 3">NBRC 112289</strain>
    </source>
</reference>